<comment type="caution">
    <text evidence="1">The sequence shown here is derived from an EMBL/GenBank/DDBJ whole genome shotgun (WGS) entry which is preliminary data.</text>
</comment>
<name>A0A0R2AY05_9LACO</name>
<dbReference type="STRING" id="1423727.FC34_GL000907"/>
<dbReference type="Proteomes" id="UP000051672">
    <property type="component" value="Unassembled WGS sequence"/>
</dbReference>
<dbReference type="AlphaFoldDB" id="A0A0R2AY05"/>
<gene>
    <name evidence="1" type="ORF">FC34_GL000907</name>
</gene>
<dbReference type="EMBL" id="AYZQ01000002">
    <property type="protein sequence ID" value="KRM71927.1"/>
    <property type="molecule type" value="Genomic_DNA"/>
</dbReference>
<protein>
    <submittedName>
        <fullName evidence="1">Uncharacterized protein</fullName>
    </submittedName>
</protein>
<proteinExistence type="predicted"/>
<dbReference type="PATRIC" id="fig|1423727.3.peg.913"/>
<keyword evidence="2" id="KW-1185">Reference proteome</keyword>
<sequence>MGMAMDEDITRYQKTEGANEIMDKGYLTERDLPAMMDSDWADRLLIQINDELRLRSLSERAVLQKFNYYMGTGVIIYNPAQIDEAQAKTLLQHALGFKK</sequence>
<evidence type="ECO:0000313" key="2">
    <source>
        <dbReference type="Proteomes" id="UP000051672"/>
    </source>
</evidence>
<dbReference type="OrthoDB" id="2314915at2"/>
<reference evidence="1 2" key="1">
    <citation type="journal article" date="2015" name="Genome Announc.">
        <title>Expanding the biotechnology potential of lactobacilli through comparative genomics of 213 strains and associated genera.</title>
        <authorList>
            <person name="Sun Z."/>
            <person name="Harris H.M."/>
            <person name="McCann A."/>
            <person name="Guo C."/>
            <person name="Argimon S."/>
            <person name="Zhang W."/>
            <person name="Yang X."/>
            <person name="Jeffery I.B."/>
            <person name="Cooney J.C."/>
            <person name="Kagawa T.F."/>
            <person name="Liu W."/>
            <person name="Song Y."/>
            <person name="Salvetti E."/>
            <person name="Wrobel A."/>
            <person name="Rasinkangas P."/>
            <person name="Parkhill J."/>
            <person name="Rea M.C."/>
            <person name="O'Sullivan O."/>
            <person name="Ritari J."/>
            <person name="Douillard F.P."/>
            <person name="Paul Ross R."/>
            <person name="Yang R."/>
            <person name="Briner A.E."/>
            <person name="Felis G.E."/>
            <person name="de Vos W.M."/>
            <person name="Barrangou R."/>
            <person name="Klaenhammer T.R."/>
            <person name="Caufield P.W."/>
            <person name="Cui Y."/>
            <person name="Zhang H."/>
            <person name="O'Toole P.W."/>
        </authorList>
    </citation>
    <scope>NUCLEOTIDE SEQUENCE [LARGE SCALE GENOMIC DNA]</scope>
    <source>
        <strain evidence="1 2">DSM 23927</strain>
    </source>
</reference>
<dbReference type="RefSeq" id="WP_057894203.1">
    <property type="nucleotide sequence ID" value="NZ_AYZQ01000002.1"/>
</dbReference>
<organism evidence="1 2">
    <name type="scientific">Lacticaseibacillus brantae DSM 23927</name>
    <dbReference type="NCBI Taxonomy" id="1423727"/>
    <lineage>
        <taxon>Bacteria</taxon>
        <taxon>Bacillati</taxon>
        <taxon>Bacillota</taxon>
        <taxon>Bacilli</taxon>
        <taxon>Lactobacillales</taxon>
        <taxon>Lactobacillaceae</taxon>
        <taxon>Lacticaseibacillus</taxon>
    </lineage>
</organism>
<accession>A0A0R2AY05</accession>
<evidence type="ECO:0000313" key="1">
    <source>
        <dbReference type="EMBL" id="KRM71927.1"/>
    </source>
</evidence>